<name>Q1YT12_9GAMM</name>
<dbReference type="SUPFAM" id="SSF46785">
    <property type="entry name" value="Winged helix' DNA-binding domain"/>
    <property type="match status" value="1"/>
</dbReference>
<dbReference type="STRING" id="314287.GB2207_02687"/>
<dbReference type="InterPro" id="IPR019885">
    <property type="entry name" value="Tscrpt_reg_HTH_AsnC-type_CS"/>
</dbReference>
<evidence type="ECO:0000256" key="1">
    <source>
        <dbReference type="ARBA" id="ARBA00023015"/>
    </source>
</evidence>
<sequence>MPINHQSADSTNLDATDLRILTALQANARISNAELSALVNLSQTPCLRRLRKLEQSGLIEQYTARLNHSMLGIGVSAFVFIKLNKNTSSNAASFEAAIGEFSEVLECCVLAGVHDYALRIVTKNLQTFESFLKGKLATVEQVEDIESTIILNQTMAHRSPKLIKSEGLMGF</sequence>
<dbReference type="eggNOG" id="COG1522">
    <property type="taxonomic scope" value="Bacteria"/>
</dbReference>
<dbReference type="InterPro" id="IPR019888">
    <property type="entry name" value="Tscrpt_reg_AsnC-like"/>
</dbReference>
<proteinExistence type="predicted"/>
<gene>
    <name evidence="5" type="ORF">GB2207_02687</name>
</gene>
<dbReference type="InterPro" id="IPR036388">
    <property type="entry name" value="WH-like_DNA-bd_sf"/>
</dbReference>
<evidence type="ECO:0000313" key="5">
    <source>
        <dbReference type="EMBL" id="EAS47675.1"/>
    </source>
</evidence>
<dbReference type="InterPro" id="IPR011991">
    <property type="entry name" value="ArsR-like_HTH"/>
</dbReference>
<dbReference type="GO" id="GO:0006355">
    <property type="term" value="P:regulation of DNA-templated transcription"/>
    <property type="evidence" value="ECO:0007669"/>
    <property type="project" value="UniProtKB-ARBA"/>
</dbReference>
<dbReference type="Gene3D" id="3.30.70.920">
    <property type="match status" value="1"/>
</dbReference>
<organism evidence="5 6">
    <name type="scientific">gamma proteobacterium HTCC2207</name>
    <dbReference type="NCBI Taxonomy" id="314287"/>
    <lineage>
        <taxon>Bacteria</taxon>
        <taxon>Pseudomonadati</taxon>
        <taxon>Pseudomonadota</taxon>
        <taxon>Gammaproteobacteria</taxon>
        <taxon>Cellvibrionales</taxon>
        <taxon>Porticoccaceae</taxon>
        <taxon>SAR92 clade</taxon>
    </lineage>
</organism>
<dbReference type="GO" id="GO:0005829">
    <property type="term" value="C:cytosol"/>
    <property type="evidence" value="ECO:0007669"/>
    <property type="project" value="TreeGrafter"/>
</dbReference>
<dbReference type="Proteomes" id="UP000005555">
    <property type="component" value="Unassembled WGS sequence"/>
</dbReference>
<dbReference type="Pfam" id="PF13412">
    <property type="entry name" value="HTH_24"/>
    <property type="match status" value="1"/>
</dbReference>
<keyword evidence="3" id="KW-0804">Transcription</keyword>
<comment type="caution">
    <text evidence="5">The sequence shown here is derived from an EMBL/GenBank/DDBJ whole genome shotgun (WGS) entry which is preliminary data.</text>
</comment>
<dbReference type="PRINTS" id="PR00033">
    <property type="entry name" value="HTHASNC"/>
</dbReference>
<dbReference type="InterPro" id="IPR000485">
    <property type="entry name" value="AsnC-type_HTH_dom"/>
</dbReference>
<feature type="domain" description="HTH asnC-type" evidence="4">
    <location>
        <begin position="13"/>
        <end position="74"/>
    </location>
</feature>
<dbReference type="PROSITE" id="PS50956">
    <property type="entry name" value="HTH_ASNC_2"/>
    <property type="match status" value="1"/>
</dbReference>
<dbReference type="GO" id="GO:0043565">
    <property type="term" value="F:sequence-specific DNA binding"/>
    <property type="evidence" value="ECO:0007669"/>
    <property type="project" value="InterPro"/>
</dbReference>
<evidence type="ECO:0000259" key="4">
    <source>
        <dbReference type="PROSITE" id="PS50956"/>
    </source>
</evidence>
<dbReference type="GO" id="GO:0043200">
    <property type="term" value="P:response to amino acid"/>
    <property type="evidence" value="ECO:0007669"/>
    <property type="project" value="TreeGrafter"/>
</dbReference>
<keyword evidence="2" id="KW-0238">DNA-binding</keyword>
<dbReference type="OrthoDB" id="166264at2"/>
<protein>
    <submittedName>
        <fullName evidence="5">Putative AsnC-family transcriptional regulator</fullName>
    </submittedName>
</protein>
<dbReference type="AlphaFoldDB" id="Q1YT12"/>
<accession>Q1YT12</accession>
<dbReference type="PANTHER" id="PTHR30154:SF34">
    <property type="entry name" value="TRANSCRIPTIONAL REGULATOR AZLB"/>
    <property type="match status" value="1"/>
</dbReference>
<dbReference type="EMBL" id="AAPI01000002">
    <property type="protein sequence ID" value="EAS47675.1"/>
    <property type="molecule type" value="Genomic_DNA"/>
</dbReference>
<dbReference type="InterPro" id="IPR019887">
    <property type="entry name" value="Tscrpt_reg_AsnC/Lrp_C"/>
</dbReference>
<dbReference type="InterPro" id="IPR036390">
    <property type="entry name" value="WH_DNA-bd_sf"/>
</dbReference>
<keyword evidence="1" id="KW-0805">Transcription regulation</keyword>
<reference evidence="5 6" key="1">
    <citation type="submission" date="2006-03" db="EMBL/GenBank/DDBJ databases">
        <authorList>
            <person name="Giovannoni S.J."/>
            <person name="Cho J.-C."/>
            <person name="Ferriera S."/>
            <person name="Johnson J."/>
            <person name="Kravitz S."/>
            <person name="Halpern A."/>
            <person name="Remington K."/>
            <person name="Beeson K."/>
            <person name="Tran B."/>
            <person name="Rogers Y.-H."/>
            <person name="Friedman R."/>
            <person name="Venter J.C."/>
        </authorList>
    </citation>
    <scope>NUCLEOTIDE SEQUENCE [LARGE SCALE GENOMIC DNA]</scope>
    <source>
        <strain evidence="5 6">HTCC2207</strain>
    </source>
</reference>
<dbReference type="PANTHER" id="PTHR30154">
    <property type="entry name" value="LEUCINE-RESPONSIVE REGULATORY PROTEIN"/>
    <property type="match status" value="1"/>
</dbReference>
<evidence type="ECO:0000313" key="6">
    <source>
        <dbReference type="Proteomes" id="UP000005555"/>
    </source>
</evidence>
<dbReference type="InterPro" id="IPR011008">
    <property type="entry name" value="Dimeric_a/b-barrel"/>
</dbReference>
<evidence type="ECO:0000256" key="3">
    <source>
        <dbReference type="ARBA" id="ARBA00023163"/>
    </source>
</evidence>
<evidence type="ECO:0000256" key="2">
    <source>
        <dbReference type="ARBA" id="ARBA00023125"/>
    </source>
</evidence>
<dbReference type="PROSITE" id="PS00519">
    <property type="entry name" value="HTH_ASNC_1"/>
    <property type="match status" value="1"/>
</dbReference>
<dbReference type="SMART" id="SM00344">
    <property type="entry name" value="HTH_ASNC"/>
    <property type="match status" value="1"/>
</dbReference>
<dbReference type="HOGENOM" id="CLU_091233_0_0_6"/>
<dbReference type="Pfam" id="PF01037">
    <property type="entry name" value="AsnC_trans_reg"/>
    <property type="match status" value="1"/>
</dbReference>
<dbReference type="SUPFAM" id="SSF54909">
    <property type="entry name" value="Dimeric alpha+beta barrel"/>
    <property type="match status" value="1"/>
</dbReference>
<dbReference type="Gene3D" id="1.10.10.10">
    <property type="entry name" value="Winged helix-like DNA-binding domain superfamily/Winged helix DNA-binding domain"/>
    <property type="match status" value="1"/>
</dbReference>
<keyword evidence="6" id="KW-1185">Reference proteome</keyword>
<dbReference type="CDD" id="cd00090">
    <property type="entry name" value="HTH_ARSR"/>
    <property type="match status" value="1"/>
</dbReference>